<evidence type="ECO:0000256" key="10">
    <source>
        <dbReference type="PIRSR" id="PIRSR600175-2"/>
    </source>
</evidence>
<keyword evidence="9" id="KW-0915">Sodium</keyword>
<feature type="transmembrane region" description="Helical" evidence="13">
    <location>
        <begin position="390"/>
        <end position="412"/>
    </location>
</feature>
<proteinExistence type="evidence at transcript level"/>
<feature type="transmembrane region" description="Helical" evidence="13">
    <location>
        <begin position="572"/>
        <end position="591"/>
    </location>
</feature>
<feature type="disulfide bond" evidence="10">
    <location>
        <begin position="196"/>
        <end position="205"/>
    </location>
</feature>
<keyword evidence="8" id="KW-0325">Glycoprotein</keyword>
<feature type="transmembrane region" description="Helical" evidence="13">
    <location>
        <begin position="611"/>
        <end position="629"/>
    </location>
</feature>
<evidence type="ECO:0000313" key="14">
    <source>
        <dbReference type="EMBL" id="ADY42455.1"/>
    </source>
</evidence>
<evidence type="ECO:0000256" key="3">
    <source>
        <dbReference type="ARBA" id="ARBA00022448"/>
    </source>
</evidence>
<accession>F1KX51</accession>
<dbReference type="Pfam" id="PF00209">
    <property type="entry name" value="SNF"/>
    <property type="match status" value="1"/>
</dbReference>
<evidence type="ECO:0000256" key="7">
    <source>
        <dbReference type="ARBA" id="ARBA00023136"/>
    </source>
</evidence>
<feature type="transmembrane region" description="Helical" evidence="13">
    <location>
        <begin position="530"/>
        <end position="551"/>
    </location>
</feature>
<feature type="transmembrane region" description="Helical" evidence="13">
    <location>
        <begin position="157"/>
        <end position="183"/>
    </location>
</feature>
<feature type="transmembrane region" description="Helical" evidence="13">
    <location>
        <begin position="114"/>
        <end position="136"/>
    </location>
</feature>
<keyword evidence="9" id="KW-0479">Metal-binding</keyword>
<sequence length="728" mass="81930">MSFSSSQGGDTRRSQTRSVSRQESAAASDSKRDFADSVYPPFCKKLDVDLPEFIREGDIEYPFEDTDDLGDENKIRGNWSSRIDYLLSALGFTFGIGTLWRFPYYCHIYGGGAFIVPYLVMLFIAGLPIVFMELALGQFASIGCISVWKVVPLFKGIGVATLLISCIICIYMNMVAAWSIFYFTNSMKFALPWAACTNEWNTFNCSVWNRDSVSKCVAHNGTLLRNGSCVVNKADFFNDDNASLSVLTSFDISANVMPSAEYFHHEVLMMSDRLDNVGTINWQLAICLLIAWLLIFLFLFKGVKSAGKVVYVGVLAAYVILFVLFVRLLTLPGSLSGLIHFYTPRWNALYDLTVWGGAAVQVFYSLSSCTGGLITLASYSRFHNNMFKDIWLLSIADVLTSILAGALVYSAVGFMCYEMDVPIDQFQLKAGAHLVFIVLPEAIAKLPVAPIYALMYFVMIVFIILSTTMFVMETIVSSICDEFPERLRRNHRHVLAFTCLAFYSLGVPLCTAAGIYWLVLLDHFTPTWPLIILAFFECMAVSWVYGVDNFLDNIKWMIRFYPPPYIFWKIQWKFICPLVFLMILSFVWVGYSPFTYEDYKYPEWANSVGWGIALTPIAMIPLCALVKFCRARGPFPQRWRDLLCPEDDWGPALAIHRAEYYPLQIPEARRLILPPPPNSKGTNGVDVMAGGLEDYSLPSKATLSDGTTGSNRVLKASFLSPFDRETAI</sequence>
<dbReference type="GO" id="GO:0005886">
    <property type="term" value="C:plasma membrane"/>
    <property type="evidence" value="ECO:0007669"/>
    <property type="project" value="TreeGrafter"/>
</dbReference>
<feature type="transmembrane region" description="Helical" evidence="13">
    <location>
        <begin position="352"/>
        <end position="378"/>
    </location>
</feature>
<evidence type="ECO:0000256" key="9">
    <source>
        <dbReference type="PIRSR" id="PIRSR600175-1"/>
    </source>
</evidence>
<feature type="binding site" evidence="9">
    <location>
        <position position="365"/>
    </location>
    <ligand>
        <name>Na(+)</name>
        <dbReference type="ChEBI" id="CHEBI:29101"/>
        <label>1</label>
    </ligand>
</feature>
<protein>
    <recommendedName>
        <fullName evidence="11">Transporter</fullName>
    </recommendedName>
</protein>
<dbReference type="PANTHER" id="PTHR11616">
    <property type="entry name" value="SODIUM/CHLORIDE DEPENDENT TRANSPORTER"/>
    <property type="match status" value="1"/>
</dbReference>
<feature type="transmembrane region" description="Helical" evidence="13">
    <location>
        <begin position="493"/>
        <end position="518"/>
    </location>
</feature>
<feature type="transmembrane region" description="Helical" evidence="13">
    <location>
        <begin position="83"/>
        <end position="102"/>
    </location>
</feature>
<feature type="transmembrane region" description="Helical" evidence="13">
    <location>
        <begin position="451"/>
        <end position="472"/>
    </location>
</feature>
<dbReference type="PROSITE" id="PS00610">
    <property type="entry name" value="NA_NEUROTRAN_SYMP_1"/>
    <property type="match status" value="1"/>
</dbReference>
<evidence type="ECO:0000256" key="6">
    <source>
        <dbReference type="ARBA" id="ARBA00022989"/>
    </source>
</evidence>
<comment type="subcellular location">
    <subcellularLocation>
        <location evidence="1">Membrane</location>
        <topology evidence="1">Multi-pass membrane protein</topology>
    </subcellularLocation>
</comment>
<dbReference type="GO" id="GO:0046872">
    <property type="term" value="F:metal ion binding"/>
    <property type="evidence" value="ECO:0007669"/>
    <property type="project" value="UniProtKB-KW"/>
</dbReference>
<dbReference type="GO" id="GO:0089718">
    <property type="term" value="P:amino acid import across plasma membrane"/>
    <property type="evidence" value="ECO:0007669"/>
    <property type="project" value="TreeGrafter"/>
</dbReference>
<evidence type="ECO:0000256" key="12">
    <source>
        <dbReference type="SAM" id="MobiDB-lite"/>
    </source>
</evidence>
<feature type="transmembrane region" description="Helical" evidence="13">
    <location>
        <begin position="309"/>
        <end position="332"/>
    </location>
</feature>
<name>F1KX51_ASCSU</name>
<dbReference type="EMBL" id="JI167364">
    <property type="protein sequence ID" value="ADY42455.1"/>
    <property type="molecule type" value="mRNA"/>
</dbReference>
<keyword evidence="6 13" id="KW-1133">Transmembrane helix</keyword>
<evidence type="ECO:0000256" key="5">
    <source>
        <dbReference type="ARBA" id="ARBA00022847"/>
    </source>
</evidence>
<evidence type="ECO:0000256" key="8">
    <source>
        <dbReference type="ARBA" id="ARBA00023180"/>
    </source>
</evidence>
<feature type="binding site" evidence="9">
    <location>
        <position position="91"/>
    </location>
    <ligand>
        <name>Na(+)</name>
        <dbReference type="ChEBI" id="CHEBI:29101"/>
        <label>1</label>
    </ligand>
</feature>
<reference evidence="14" key="1">
    <citation type="journal article" date="2011" name="Genome Res.">
        <title>Deep small RNA sequencing from the nematode Ascaris reveals conservation, functional diversification, and novel developmental profiles.</title>
        <authorList>
            <person name="Wang J."/>
            <person name="Czech B."/>
            <person name="Crunk A."/>
            <person name="Wallace A."/>
            <person name="Mitreva M."/>
            <person name="Hannon G.J."/>
            <person name="Davis R.E."/>
        </authorList>
    </citation>
    <scope>NUCLEOTIDE SEQUENCE</scope>
</reference>
<dbReference type="PANTHER" id="PTHR11616:SF321">
    <property type="entry name" value="SODIUM-DEPENDENT NUTRIENT AMINO ACID TRANSPORTER 1-RELATED"/>
    <property type="match status" value="1"/>
</dbReference>
<evidence type="ECO:0000256" key="2">
    <source>
        <dbReference type="ARBA" id="ARBA00006459"/>
    </source>
</evidence>
<dbReference type="PRINTS" id="PR00176">
    <property type="entry name" value="NANEUSMPORT"/>
</dbReference>
<dbReference type="SUPFAM" id="SSF161070">
    <property type="entry name" value="SNF-like"/>
    <property type="match status" value="1"/>
</dbReference>
<dbReference type="PROSITE" id="PS50267">
    <property type="entry name" value="NA_NEUROTRAN_SYMP_3"/>
    <property type="match status" value="1"/>
</dbReference>
<dbReference type="InterPro" id="IPR000175">
    <property type="entry name" value="Na/ntran_symport"/>
</dbReference>
<evidence type="ECO:0000256" key="11">
    <source>
        <dbReference type="RuleBase" id="RU003732"/>
    </source>
</evidence>
<evidence type="ECO:0000256" key="13">
    <source>
        <dbReference type="SAM" id="Phobius"/>
    </source>
</evidence>
<dbReference type="AlphaFoldDB" id="F1KX51"/>
<keyword evidence="3 11" id="KW-0813">Transport</keyword>
<keyword evidence="4 11" id="KW-0812">Transmembrane</keyword>
<evidence type="ECO:0000256" key="4">
    <source>
        <dbReference type="ARBA" id="ARBA00022692"/>
    </source>
</evidence>
<comment type="similarity">
    <text evidence="2 11">Belongs to the sodium:neurotransmitter symporter (SNF) (TC 2.A.22) family.</text>
</comment>
<organism evidence="14">
    <name type="scientific">Ascaris suum</name>
    <name type="common">Pig roundworm</name>
    <name type="synonym">Ascaris lumbricoides</name>
    <dbReference type="NCBI Taxonomy" id="6253"/>
    <lineage>
        <taxon>Eukaryota</taxon>
        <taxon>Metazoa</taxon>
        <taxon>Ecdysozoa</taxon>
        <taxon>Nematoda</taxon>
        <taxon>Chromadorea</taxon>
        <taxon>Rhabditida</taxon>
        <taxon>Spirurina</taxon>
        <taxon>Ascaridomorpha</taxon>
        <taxon>Ascaridoidea</taxon>
        <taxon>Ascarididae</taxon>
        <taxon>Ascaris</taxon>
    </lineage>
</organism>
<keyword evidence="5 11" id="KW-0769">Symport</keyword>
<dbReference type="GO" id="GO:0015179">
    <property type="term" value="F:L-amino acid transmembrane transporter activity"/>
    <property type="evidence" value="ECO:0007669"/>
    <property type="project" value="TreeGrafter"/>
</dbReference>
<dbReference type="GO" id="GO:0005283">
    <property type="term" value="F:amino acid:sodium symporter activity"/>
    <property type="evidence" value="ECO:0007669"/>
    <property type="project" value="TreeGrafter"/>
</dbReference>
<dbReference type="InterPro" id="IPR037272">
    <property type="entry name" value="SNS_sf"/>
</dbReference>
<feature type="transmembrane region" description="Helical" evidence="13">
    <location>
        <begin position="280"/>
        <end position="300"/>
    </location>
</feature>
<feature type="region of interest" description="Disordered" evidence="12">
    <location>
        <begin position="1"/>
        <end position="36"/>
    </location>
</feature>
<keyword evidence="10" id="KW-1015">Disulfide bond</keyword>
<evidence type="ECO:0000256" key="1">
    <source>
        <dbReference type="ARBA" id="ARBA00004141"/>
    </source>
</evidence>
<keyword evidence="7 13" id="KW-0472">Membrane</keyword>